<feature type="region of interest" description="Disordered" evidence="1">
    <location>
        <begin position="74"/>
        <end position="101"/>
    </location>
</feature>
<organism evidence="2 3">
    <name type="scientific">Brachybacterium alimentarium</name>
    <dbReference type="NCBI Taxonomy" id="47845"/>
    <lineage>
        <taxon>Bacteria</taxon>
        <taxon>Bacillati</taxon>
        <taxon>Actinomycetota</taxon>
        <taxon>Actinomycetes</taxon>
        <taxon>Micrococcales</taxon>
        <taxon>Dermabacteraceae</taxon>
        <taxon>Brachybacterium</taxon>
    </lineage>
</organism>
<dbReference type="RefSeq" id="WP_096196579.1">
    <property type="nucleotide sequence ID" value="NZ_JBQCXU010000143.1"/>
</dbReference>
<dbReference type="OrthoDB" id="3253436at2"/>
<gene>
    <name evidence="2" type="ORF">CIK66_03550</name>
</gene>
<keyword evidence="3" id="KW-1185">Reference proteome</keyword>
<comment type="caution">
    <text evidence="2">The sequence shown here is derived from an EMBL/GenBank/DDBJ whole genome shotgun (WGS) entry which is preliminary data.</text>
</comment>
<sequence length="166" mass="18676">MRLWTLHPRHLDRPGLTGCWRESLLAQAVLAGRTTGYRSHPQLERFRAQEDPIAAVGAYLEALAEEAAERGYRFDRSRIDRPRTAADQGAAGHGSDGHGDYGAPVSVDRIPVTEGQIAVEWEHLLLKLSRRDPERWERESARTGPELHPLFEAVPGDVEPWERAAR</sequence>
<dbReference type="EMBL" id="NRGR01000006">
    <property type="protein sequence ID" value="PCC40468.1"/>
    <property type="molecule type" value="Genomic_DNA"/>
</dbReference>
<protein>
    <submittedName>
        <fullName evidence="2">Pyrimidine dimer DNA glycosylase</fullName>
    </submittedName>
</protein>
<evidence type="ECO:0000256" key="1">
    <source>
        <dbReference type="SAM" id="MobiDB-lite"/>
    </source>
</evidence>
<name>A0A2A3YME5_9MICO</name>
<dbReference type="Proteomes" id="UP000218598">
    <property type="component" value="Unassembled WGS sequence"/>
</dbReference>
<evidence type="ECO:0000313" key="2">
    <source>
        <dbReference type="EMBL" id="PCC40468.1"/>
    </source>
</evidence>
<dbReference type="Pfam" id="PF03013">
    <property type="entry name" value="Pyr_excise"/>
    <property type="match status" value="1"/>
</dbReference>
<proteinExistence type="predicted"/>
<dbReference type="AlphaFoldDB" id="A0A2A3YME5"/>
<feature type="region of interest" description="Disordered" evidence="1">
    <location>
        <begin position="134"/>
        <end position="166"/>
    </location>
</feature>
<reference evidence="2 3" key="1">
    <citation type="journal article" date="2017" name="Elife">
        <title>Extensive horizontal gene transfer in cheese-associated bacteria.</title>
        <authorList>
            <person name="Bonham K.S."/>
            <person name="Wolfe B.E."/>
            <person name="Dutton R.J."/>
        </authorList>
    </citation>
    <scope>NUCLEOTIDE SEQUENCE [LARGE SCALE GENOMIC DNA]</scope>
    <source>
        <strain evidence="2 3">341_9</strain>
    </source>
</reference>
<dbReference type="InterPro" id="IPR004260">
    <property type="entry name" value="Pyr-dimer_DNA_glycosylase"/>
</dbReference>
<feature type="compositionally biased region" description="Basic and acidic residues" evidence="1">
    <location>
        <begin position="74"/>
        <end position="84"/>
    </location>
</feature>
<evidence type="ECO:0000313" key="3">
    <source>
        <dbReference type="Proteomes" id="UP000218598"/>
    </source>
</evidence>
<accession>A0A2A3YME5</accession>